<protein>
    <submittedName>
        <fullName evidence="9">Putative Qb-SNARE protein</fullName>
    </submittedName>
</protein>
<evidence type="ECO:0000313" key="9">
    <source>
        <dbReference type="EMBL" id="KPI87138.1"/>
    </source>
</evidence>
<evidence type="ECO:0000256" key="3">
    <source>
        <dbReference type="ARBA" id="ARBA00022692"/>
    </source>
</evidence>
<dbReference type="EMBL" id="LJSK01000101">
    <property type="protein sequence ID" value="KPI87138.1"/>
    <property type="molecule type" value="Genomic_DNA"/>
</dbReference>
<evidence type="ECO:0000256" key="2">
    <source>
        <dbReference type="ARBA" id="ARBA00022448"/>
    </source>
</evidence>
<evidence type="ECO:0000256" key="5">
    <source>
        <dbReference type="ARBA" id="ARBA00022989"/>
    </source>
</evidence>
<dbReference type="Gene3D" id="1.20.5.110">
    <property type="match status" value="1"/>
</dbReference>
<dbReference type="GO" id="GO:0000149">
    <property type="term" value="F:SNARE binding"/>
    <property type="evidence" value="ECO:0007669"/>
    <property type="project" value="TreeGrafter"/>
</dbReference>
<dbReference type="GO" id="GO:0005794">
    <property type="term" value="C:Golgi apparatus"/>
    <property type="evidence" value="ECO:0007669"/>
    <property type="project" value="TreeGrafter"/>
</dbReference>
<dbReference type="PANTHER" id="PTHR21230">
    <property type="entry name" value="VESICLE TRANSPORT V-SNARE PROTEIN VTI1-RELATED"/>
    <property type="match status" value="1"/>
</dbReference>
<dbReference type="GO" id="GO:0031902">
    <property type="term" value="C:late endosome membrane"/>
    <property type="evidence" value="ECO:0007669"/>
    <property type="project" value="TreeGrafter"/>
</dbReference>
<keyword evidence="3 8" id="KW-0812">Transmembrane</keyword>
<evidence type="ECO:0000256" key="1">
    <source>
        <dbReference type="ARBA" id="ARBA00004211"/>
    </source>
</evidence>
<keyword evidence="4" id="KW-0653">Protein transport</keyword>
<dbReference type="VEuPathDB" id="TriTrypDB:Lsey_0101_0220"/>
<evidence type="ECO:0000256" key="7">
    <source>
        <dbReference type="ARBA" id="ARBA00023136"/>
    </source>
</evidence>
<proteinExistence type="predicted"/>
<keyword evidence="10" id="KW-1185">Reference proteome</keyword>
<dbReference type="SUPFAM" id="SSF58038">
    <property type="entry name" value="SNARE fusion complex"/>
    <property type="match status" value="1"/>
</dbReference>
<reference evidence="9 10" key="1">
    <citation type="journal article" date="2015" name="PLoS Pathog.">
        <title>Leptomonas seymouri: Adaptations to the Dixenous Life Cycle Analyzed by Genome Sequencing, Transcriptome Profiling and Co-infection with Leishmania donovani.</title>
        <authorList>
            <person name="Kraeva N."/>
            <person name="Butenko A."/>
            <person name="Hlavacova J."/>
            <person name="Kostygov A."/>
            <person name="Myskova J."/>
            <person name="Grybchuk D."/>
            <person name="Lestinova T."/>
            <person name="Votypka J."/>
            <person name="Volf P."/>
            <person name="Opperdoes F."/>
            <person name="Flegontov P."/>
            <person name="Lukes J."/>
            <person name="Yurchenko V."/>
        </authorList>
    </citation>
    <scope>NUCLEOTIDE SEQUENCE [LARGE SCALE GENOMIC DNA]</scope>
    <source>
        <strain evidence="9 10">ATCC 30220</strain>
    </source>
</reference>
<evidence type="ECO:0000256" key="8">
    <source>
        <dbReference type="SAM" id="Phobius"/>
    </source>
</evidence>
<dbReference type="GO" id="GO:0012507">
    <property type="term" value="C:ER to Golgi transport vesicle membrane"/>
    <property type="evidence" value="ECO:0007669"/>
    <property type="project" value="TreeGrafter"/>
</dbReference>
<dbReference type="GO" id="GO:0005789">
    <property type="term" value="C:endoplasmic reticulum membrane"/>
    <property type="evidence" value="ECO:0007669"/>
    <property type="project" value="TreeGrafter"/>
</dbReference>
<keyword evidence="7 8" id="KW-0472">Membrane</keyword>
<evidence type="ECO:0000256" key="4">
    <source>
        <dbReference type="ARBA" id="ARBA00022927"/>
    </source>
</evidence>
<dbReference type="OMA" id="HETTHDV"/>
<dbReference type="Proteomes" id="UP000038009">
    <property type="component" value="Unassembled WGS sequence"/>
</dbReference>
<name>A0A0N1HXG1_LEPSE</name>
<dbReference type="PANTHER" id="PTHR21230:SF26">
    <property type="entry name" value="VESICLE TRANSPORT THROUGH INTERACTION WITH T-SNARES HOMOLOG 1A"/>
    <property type="match status" value="1"/>
</dbReference>
<dbReference type="OrthoDB" id="430637at2759"/>
<accession>A0A0N1HXG1</accession>
<sequence>MSGLFNSYEEDFNDTIFQLRESCRRMQSNIEAQKAHELNPSQVYHPPSSTGPLSRAQQLQIIQQSLSHAKDLLTSMTYEMTDVAAEERAAIKDKVESFRKTCSALDKEVALLRQSSNAADRADLLRFGSSASAAASGGRGTFMAEADAETQASRLLSLQTTEKLQGGTSTLRKAEAFLAQSNDLGRANLSVLRSQTEHIVHIHETTHDVDAEISQSQRILNQMHHTAIKNKLWLIGIIVLLVGCIFLLFYLH</sequence>
<dbReference type="GO" id="GO:0005484">
    <property type="term" value="F:SNAP receptor activity"/>
    <property type="evidence" value="ECO:0007669"/>
    <property type="project" value="TreeGrafter"/>
</dbReference>
<organism evidence="9 10">
    <name type="scientific">Leptomonas seymouri</name>
    <dbReference type="NCBI Taxonomy" id="5684"/>
    <lineage>
        <taxon>Eukaryota</taxon>
        <taxon>Discoba</taxon>
        <taxon>Euglenozoa</taxon>
        <taxon>Kinetoplastea</taxon>
        <taxon>Metakinetoplastina</taxon>
        <taxon>Trypanosomatida</taxon>
        <taxon>Trypanosomatidae</taxon>
        <taxon>Leishmaniinae</taxon>
        <taxon>Leptomonas</taxon>
    </lineage>
</organism>
<keyword evidence="2" id="KW-0813">Transport</keyword>
<evidence type="ECO:0000313" key="10">
    <source>
        <dbReference type="Proteomes" id="UP000038009"/>
    </source>
</evidence>
<keyword evidence="5 8" id="KW-1133">Transmembrane helix</keyword>
<dbReference type="GO" id="GO:0015031">
    <property type="term" value="P:protein transport"/>
    <property type="evidence" value="ECO:0007669"/>
    <property type="project" value="UniProtKB-KW"/>
</dbReference>
<comment type="subcellular location">
    <subcellularLocation>
        <location evidence="1">Membrane</location>
        <topology evidence="1">Single-pass type IV membrane protein</topology>
    </subcellularLocation>
</comment>
<feature type="transmembrane region" description="Helical" evidence="8">
    <location>
        <begin position="232"/>
        <end position="251"/>
    </location>
</feature>
<dbReference type="InterPro" id="IPR038407">
    <property type="entry name" value="v-SNARE_N_sf"/>
</dbReference>
<comment type="caution">
    <text evidence="9">The sequence shown here is derived from an EMBL/GenBank/DDBJ whole genome shotgun (WGS) entry which is preliminary data.</text>
</comment>
<dbReference type="GO" id="GO:0006906">
    <property type="term" value="P:vesicle fusion"/>
    <property type="evidence" value="ECO:0007669"/>
    <property type="project" value="TreeGrafter"/>
</dbReference>
<keyword evidence="6" id="KW-0175">Coiled coil</keyword>
<gene>
    <name evidence="9" type="ORF">ABL78_3791</name>
</gene>
<dbReference type="AlphaFoldDB" id="A0A0N1HXG1"/>
<dbReference type="GO" id="GO:0031201">
    <property type="term" value="C:SNARE complex"/>
    <property type="evidence" value="ECO:0007669"/>
    <property type="project" value="TreeGrafter"/>
</dbReference>
<dbReference type="Gene3D" id="1.20.58.400">
    <property type="entry name" value="t-snare proteins"/>
    <property type="match status" value="1"/>
</dbReference>
<evidence type="ECO:0000256" key="6">
    <source>
        <dbReference type="ARBA" id="ARBA00023054"/>
    </source>
</evidence>